<dbReference type="EMBL" id="AMQN01005144">
    <property type="status" value="NOT_ANNOTATED_CDS"/>
    <property type="molecule type" value="Genomic_DNA"/>
</dbReference>
<organism evidence="10">
    <name type="scientific">Capitella teleta</name>
    <name type="common">Polychaete worm</name>
    <dbReference type="NCBI Taxonomy" id="283909"/>
    <lineage>
        <taxon>Eukaryota</taxon>
        <taxon>Metazoa</taxon>
        <taxon>Spiralia</taxon>
        <taxon>Lophotrochozoa</taxon>
        <taxon>Annelida</taxon>
        <taxon>Polychaeta</taxon>
        <taxon>Sedentaria</taxon>
        <taxon>Scolecida</taxon>
        <taxon>Capitellidae</taxon>
        <taxon>Capitella</taxon>
    </lineage>
</organism>
<feature type="transmembrane region" description="Helical" evidence="8">
    <location>
        <begin position="293"/>
        <end position="314"/>
    </location>
</feature>
<dbReference type="GO" id="GO:0008519">
    <property type="term" value="F:ammonium channel activity"/>
    <property type="evidence" value="ECO:0007669"/>
    <property type="project" value="InterPro"/>
</dbReference>
<reference evidence="10 12" key="2">
    <citation type="journal article" date="2013" name="Nature">
        <title>Insights into bilaterian evolution from three spiralian genomes.</title>
        <authorList>
            <person name="Simakov O."/>
            <person name="Marletaz F."/>
            <person name="Cho S.J."/>
            <person name="Edsinger-Gonzales E."/>
            <person name="Havlak P."/>
            <person name="Hellsten U."/>
            <person name="Kuo D.H."/>
            <person name="Larsson T."/>
            <person name="Lv J."/>
            <person name="Arendt D."/>
            <person name="Savage R."/>
            <person name="Osoegawa K."/>
            <person name="de Jong P."/>
            <person name="Grimwood J."/>
            <person name="Chapman J.A."/>
            <person name="Shapiro H."/>
            <person name="Aerts A."/>
            <person name="Otillar R.P."/>
            <person name="Terry A.Y."/>
            <person name="Boore J.L."/>
            <person name="Grigoriev I.V."/>
            <person name="Lindberg D.R."/>
            <person name="Seaver E.C."/>
            <person name="Weisblat D.A."/>
            <person name="Putnam N.H."/>
            <person name="Rokhsar D.S."/>
        </authorList>
    </citation>
    <scope>NUCLEOTIDE SEQUENCE</scope>
    <source>
        <strain evidence="10 12">I ESC-2004</strain>
    </source>
</reference>
<feature type="transmembrane region" description="Helical" evidence="8">
    <location>
        <begin position="267"/>
        <end position="286"/>
    </location>
</feature>
<keyword evidence="5 8" id="KW-1133">Transmembrane helix</keyword>
<dbReference type="EMBL" id="KB295236">
    <property type="protein sequence ID" value="ELU13413.1"/>
    <property type="molecule type" value="Genomic_DNA"/>
</dbReference>
<keyword evidence="4 8" id="KW-0812">Transmembrane</keyword>
<dbReference type="Gene3D" id="1.10.3430.10">
    <property type="entry name" value="Ammonium transporter AmtB like domains"/>
    <property type="match status" value="1"/>
</dbReference>
<feature type="transmembrane region" description="Helical" evidence="8">
    <location>
        <begin position="132"/>
        <end position="155"/>
    </location>
</feature>
<dbReference type="FunFam" id="1.10.3430.10:FF:000008">
    <property type="entry name" value="Ammonium transporter"/>
    <property type="match status" value="1"/>
</dbReference>
<feature type="transmembrane region" description="Helical" evidence="8">
    <location>
        <begin position="74"/>
        <end position="93"/>
    </location>
</feature>
<dbReference type="Pfam" id="PF00909">
    <property type="entry name" value="Ammonium_transp"/>
    <property type="match status" value="1"/>
</dbReference>
<dbReference type="NCBIfam" id="TIGR00836">
    <property type="entry name" value="amt"/>
    <property type="match status" value="1"/>
</dbReference>
<dbReference type="Proteomes" id="UP000014760">
    <property type="component" value="Unassembled WGS sequence"/>
</dbReference>
<name>R7V3I9_CAPTE</name>
<feature type="non-terminal residue" evidence="10">
    <location>
        <position position="1"/>
    </location>
</feature>
<dbReference type="GO" id="GO:0097272">
    <property type="term" value="P:ammonium homeostasis"/>
    <property type="evidence" value="ECO:0007669"/>
    <property type="project" value="TreeGrafter"/>
</dbReference>
<evidence type="ECO:0000313" key="10">
    <source>
        <dbReference type="EMBL" id="ELU13413.1"/>
    </source>
</evidence>
<evidence type="ECO:0000313" key="12">
    <source>
        <dbReference type="Proteomes" id="UP000014760"/>
    </source>
</evidence>
<feature type="transmembrane region" description="Helical" evidence="8">
    <location>
        <begin position="241"/>
        <end position="261"/>
    </location>
</feature>
<dbReference type="AlphaFoldDB" id="R7V3I9"/>
<dbReference type="OMA" id="GHIATRY"/>
<sequence length="391" mass="41995">SGFGLLESGTVTSKNEVNIMIKNAVDVIVGGISYWMFGYAFSFGTGEWSNPFSGWGTFFVTANEKNLGSLYSKFFFQASFATTATTIVSGAMAERTKLEAYLFFSFINTLVFCFPAHWVWGDNGWLKTMGMVDIAGAGPVHLVGGVTGLVATLLLKPRHGRFLREEGEEWLAMGSPTNALLGMFMLWWGWLGFNCGSTFGISGFKWKLAARSAVSTLFGSMSGGLIALSSSYIFKRRKFEVDFVINGILGGLVAITGHCALAEPWEALIIGGIGAMLTLTTIELLAKARIDDPVGVVGVHAVGGTWSLISVGIFSRDDKLSGALAISHDQVGLIYGGGFKLLGIQMAGIVSIATWSAVTSFLILYAIDRVMTIRVPLQREILGADVVEHSI</sequence>
<evidence type="ECO:0000256" key="8">
    <source>
        <dbReference type="RuleBase" id="RU362002"/>
    </source>
</evidence>
<dbReference type="PANTHER" id="PTHR11730">
    <property type="entry name" value="AMMONIUM TRANSPORTER"/>
    <property type="match status" value="1"/>
</dbReference>
<gene>
    <name evidence="10" type="ORF">CAPTEDRAFT_23023</name>
</gene>
<proteinExistence type="inferred from homology"/>
<accession>R7V3I9</accession>
<keyword evidence="3 8" id="KW-0813">Transport</keyword>
<dbReference type="STRING" id="283909.R7V3I9"/>
<dbReference type="PANTHER" id="PTHR11730:SF58">
    <property type="entry name" value="AMMONIUM TRANSPORTER"/>
    <property type="match status" value="1"/>
</dbReference>
<evidence type="ECO:0000313" key="11">
    <source>
        <dbReference type="EnsemblMetazoa" id="CapteP23023"/>
    </source>
</evidence>
<protein>
    <recommendedName>
        <fullName evidence="8">Ammonium transporter</fullName>
    </recommendedName>
</protein>
<dbReference type="InterPro" id="IPR024041">
    <property type="entry name" value="NH4_transpt_AmtB-like_dom"/>
</dbReference>
<evidence type="ECO:0000256" key="6">
    <source>
        <dbReference type="ARBA" id="ARBA00023136"/>
    </source>
</evidence>
<comment type="subcellular location">
    <subcellularLocation>
        <location evidence="8">Cell membrane</location>
        <topology evidence="8">Multi-pass membrane protein</topology>
    </subcellularLocation>
    <subcellularLocation>
        <location evidence="1">Membrane</location>
        <topology evidence="1">Multi-pass membrane protein</topology>
    </subcellularLocation>
</comment>
<dbReference type="HOGENOM" id="CLU_000445_33_1_1"/>
<keyword evidence="7 8" id="KW-0924">Ammonia transport</keyword>
<dbReference type="EnsemblMetazoa" id="CapteT23023">
    <property type="protein sequence ID" value="CapteP23023"/>
    <property type="gene ID" value="CapteG23023"/>
</dbReference>
<reference evidence="12" key="1">
    <citation type="submission" date="2012-12" db="EMBL/GenBank/DDBJ databases">
        <authorList>
            <person name="Hellsten U."/>
            <person name="Grimwood J."/>
            <person name="Chapman J.A."/>
            <person name="Shapiro H."/>
            <person name="Aerts A."/>
            <person name="Otillar R.P."/>
            <person name="Terry A.Y."/>
            <person name="Boore J.L."/>
            <person name="Simakov O."/>
            <person name="Marletaz F."/>
            <person name="Cho S.-J."/>
            <person name="Edsinger-Gonzales E."/>
            <person name="Havlak P."/>
            <person name="Kuo D.-H."/>
            <person name="Larsson T."/>
            <person name="Lv J."/>
            <person name="Arendt D."/>
            <person name="Savage R."/>
            <person name="Osoegawa K."/>
            <person name="de Jong P."/>
            <person name="Lindberg D.R."/>
            <person name="Seaver E.C."/>
            <person name="Weisblat D.A."/>
            <person name="Putnam N.H."/>
            <person name="Grigoriev I.V."/>
            <person name="Rokhsar D.S."/>
        </authorList>
    </citation>
    <scope>NUCLEOTIDE SEQUENCE</scope>
    <source>
        <strain evidence="12">I ESC-2004</strain>
    </source>
</reference>
<evidence type="ECO:0000256" key="1">
    <source>
        <dbReference type="ARBA" id="ARBA00004141"/>
    </source>
</evidence>
<evidence type="ECO:0000256" key="2">
    <source>
        <dbReference type="ARBA" id="ARBA00005887"/>
    </source>
</evidence>
<comment type="similarity">
    <text evidence="2 8">Belongs to the ammonia transporter channel (TC 1.A.11.2) family.</text>
</comment>
<evidence type="ECO:0000256" key="4">
    <source>
        <dbReference type="ARBA" id="ARBA00022692"/>
    </source>
</evidence>
<evidence type="ECO:0000256" key="3">
    <source>
        <dbReference type="ARBA" id="ARBA00022448"/>
    </source>
</evidence>
<dbReference type="OrthoDB" id="534912at2759"/>
<dbReference type="SUPFAM" id="SSF111352">
    <property type="entry name" value="Ammonium transporter"/>
    <property type="match status" value="1"/>
</dbReference>
<evidence type="ECO:0000259" key="9">
    <source>
        <dbReference type="Pfam" id="PF00909"/>
    </source>
</evidence>
<keyword evidence="6 8" id="KW-0472">Membrane</keyword>
<dbReference type="GO" id="GO:0005886">
    <property type="term" value="C:plasma membrane"/>
    <property type="evidence" value="ECO:0007669"/>
    <property type="project" value="UniProtKB-SubCell"/>
</dbReference>
<feature type="transmembrane region" description="Helical" evidence="8">
    <location>
        <begin position="24"/>
        <end position="43"/>
    </location>
</feature>
<keyword evidence="12" id="KW-1185">Reference proteome</keyword>
<feature type="non-terminal residue" evidence="10">
    <location>
        <position position="391"/>
    </location>
</feature>
<feature type="transmembrane region" description="Helical" evidence="8">
    <location>
        <begin position="342"/>
        <end position="367"/>
    </location>
</feature>
<dbReference type="InterPro" id="IPR029020">
    <property type="entry name" value="Ammonium/urea_transptr"/>
</dbReference>
<evidence type="ECO:0000256" key="5">
    <source>
        <dbReference type="ARBA" id="ARBA00022989"/>
    </source>
</evidence>
<feature type="transmembrane region" description="Helical" evidence="8">
    <location>
        <begin position="213"/>
        <end position="234"/>
    </location>
</feature>
<feature type="domain" description="Ammonium transporter AmtB-like" evidence="9">
    <location>
        <begin position="2"/>
        <end position="389"/>
    </location>
</feature>
<feature type="transmembrane region" description="Helical" evidence="8">
    <location>
        <begin position="176"/>
        <end position="193"/>
    </location>
</feature>
<reference evidence="11" key="3">
    <citation type="submission" date="2015-06" db="UniProtKB">
        <authorList>
            <consortium name="EnsemblMetazoa"/>
        </authorList>
    </citation>
    <scope>IDENTIFICATION</scope>
</reference>
<evidence type="ECO:0000256" key="7">
    <source>
        <dbReference type="ARBA" id="ARBA00023177"/>
    </source>
</evidence>
<feature type="transmembrane region" description="Helical" evidence="8">
    <location>
        <begin position="100"/>
        <end position="120"/>
    </location>
</feature>
<dbReference type="InterPro" id="IPR001905">
    <property type="entry name" value="Ammonium_transpt"/>
</dbReference>